<dbReference type="Pfam" id="PF19300">
    <property type="entry name" value="BPD_transp_1_N"/>
    <property type="match status" value="1"/>
</dbReference>
<reference evidence="9 10" key="1">
    <citation type="submission" date="2017-08" db="EMBL/GenBank/DDBJ databases">
        <title>Complete Genome Sequence of Bacillus kochii Oregon-R-modENCODE STRAIN BDGP4, isolated from Drosophila melanogaster gut.</title>
        <authorList>
            <person name="Wan K.H."/>
            <person name="Yu C."/>
            <person name="Park S."/>
            <person name="Hammonds A.S."/>
            <person name="Booth B.W."/>
            <person name="Celniker S.E."/>
        </authorList>
    </citation>
    <scope>NUCLEOTIDE SEQUENCE [LARGE SCALE GENOMIC DNA]</scope>
    <source>
        <strain evidence="9 10">BDGP4</strain>
    </source>
</reference>
<evidence type="ECO:0000256" key="1">
    <source>
        <dbReference type="ARBA" id="ARBA00004651"/>
    </source>
</evidence>
<feature type="transmembrane region" description="Helical" evidence="7">
    <location>
        <begin position="132"/>
        <end position="157"/>
    </location>
</feature>
<dbReference type="PROSITE" id="PS50928">
    <property type="entry name" value="ABC_TM1"/>
    <property type="match status" value="1"/>
</dbReference>
<dbReference type="RefSeq" id="WP_095373590.1">
    <property type="nucleotide sequence ID" value="NZ_CP022983.1"/>
</dbReference>
<protein>
    <submittedName>
        <fullName evidence="9">Peptide ABC transporter</fullName>
    </submittedName>
</protein>
<feature type="transmembrane region" description="Helical" evidence="7">
    <location>
        <begin position="235"/>
        <end position="261"/>
    </location>
</feature>
<keyword evidence="10" id="KW-1185">Reference proteome</keyword>
<dbReference type="KEGG" id="bko:CKF48_12755"/>
<sequence>MKAYILKRLLSMIPVLFLVAIFVFFLIHFIPGDPASVMLGPDASPGEIEALRQELGLNLPIYQQFVHWFGNVLQGDLGTSLYMNTSVVSAFFSHIGPTLSLALLAQGVSIMIAIPIGVLAARKRGTGIDSTFMLIAMIGMSIPSFLLGLMLMLVFGVKMQILPVAGYESLANGLWNHLKYLILPAISLGAIQAAVITRMTRSSMVDILSTNYIKTARAKGVKERMVIYKHAFRNAFIPILTILGETFGSLITGAVVTETVFNLPGIGQLVVNAITRRDYAVIQGTILIIALTYLFLNLFIDLLYGVVDPRVRLNRK</sequence>
<evidence type="ECO:0000313" key="10">
    <source>
        <dbReference type="Proteomes" id="UP000215137"/>
    </source>
</evidence>
<dbReference type="PANTHER" id="PTHR43163:SF6">
    <property type="entry name" value="DIPEPTIDE TRANSPORT SYSTEM PERMEASE PROTEIN DPPB-RELATED"/>
    <property type="match status" value="1"/>
</dbReference>
<proteinExistence type="inferred from homology"/>
<dbReference type="PANTHER" id="PTHR43163">
    <property type="entry name" value="DIPEPTIDE TRANSPORT SYSTEM PERMEASE PROTEIN DPPB-RELATED"/>
    <property type="match status" value="1"/>
</dbReference>
<dbReference type="Pfam" id="PF00528">
    <property type="entry name" value="BPD_transp_1"/>
    <property type="match status" value="1"/>
</dbReference>
<feature type="transmembrane region" description="Helical" evidence="7">
    <location>
        <begin position="177"/>
        <end position="196"/>
    </location>
</feature>
<dbReference type="GO" id="GO:0005886">
    <property type="term" value="C:plasma membrane"/>
    <property type="evidence" value="ECO:0007669"/>
    <property type="project" value="UniProtKB-SubCell"/>
</dbReference>
<dbReference type="EMBL" id="CP022983">
    <property type="protein sequence ID" value="ASV70028.1"/>
    <property type="molecule type" value="Genomic_DNA"/>
</dbReference>
<comment type="subcellular location">
    <subcellularLocation>
        <location evidence="1 7">Cell membrane</location>
        <topology evidence="1 7">Multi-pass membrane protein</topology>
    </subcellularLocation>
</comment>
<evidence type="ECO:0000313" key="9">
    <source>
        <dbReference type="EMBL" id="ASV70028.1"/>
    </source>
</evidence>
<feature type="transmembrane region" description="Helical" evidence="7">
    <location>
        <begin position="12"/>
        <end position="30"/>
    </location>
</feature>
<dbReference type="CDD" id="cd06261">
    <property type="entry name" value="TM_PBP2"/>
    <property type="match status" value="1"/>
</dbReference>
<dbReference type="InterPro" id="IPR000515">
    <property type="entry name" value="MetI-like"/>
</dbReference>
<feature type="domain" description="ABC transmembrane type-1" evidence="8">
    <location>
        <begin position="95"/>
        <end position="304"/>
    </location>
</feature>
<evidence type="ECO:0000256" key="2">
    <source>
        <dbReference type="ARBA" id="ARBA00022448"/>
    </source>
</evidence>
<evidence type="ECO:0000256" key="4">
    <source>
        <dbReference type="ARBA" id="ARBA00022692"/>
    </source>
</evidence>
<feature type="transmembrane region" description="Helical" evidence="7">
    <location>
        <begin position="99"/>
        <end position="120"/>
    </location>
</feature>
<gene>
    <name evidence="9" type="ORF">CKF48_12755</name>
</gene>
<organism evidence="9 10">
    <name type="scientific">Cytobacillus kochii</name>
    <dbReference type="NCBI Taxonomy" id="859143"/>
    <lineage>
        <taxon>Bacteria</taxon>
        <taxon>Bacillati</taxon>
        <taxon>Bacillota</taxon>
        <taxon>Bacilli</taxon>
        <taxon>Bacillales</taxon>
        <taxon>Bacillaceae</taxon>
        <taxon>Cytobacillus</taxon>
    </lineage>
</organism>
<name>A0A248TP72_9BACI</name>
<keyword evidence="6 7" id="KW-0472">Membrane</keyword>
<dbReference type="InterPro" id="IPR045621">
    <property type="entry name" value="BPD_transp_1_N"/>
</dbReference>
<keyword evidence="5 7" id="KW-1133">Transmembrane helix</keyword>
<comment type="similarity">
    <text evidence="7">Belongs to the binding-protein-dependent transport system permease family.</text>
</comment>
<feature type="transmembrane region" description="Helical" evidence="7">
    <location>
        <begin position="281"/>
        <end position="307"/>
    </location>
</feature>
<dbReference type="GO" id="GO:0071916">
    <property type="term" value="F:dipeptide transmembrane transporter activity"/>
    <property type="evidence" value="ECO:0007669"/>
    <property type="project" value="TreeGrafter"/>
</dbReference>
<keyword evidence="3" id="KW-1003">Cell membrane</keyword>
<evidence type="ECO:0000256" key="6">
    <source>
        <dbReference type="ARBA" id="ARBA00023136"/>
    </source>
</evidence>
<evidence type="ECO:0000256" key="7">
    <source>
        <dbReference type="RuleBase" id="RU363032"/>
    </source>
</evidence>
<evidence type="ECO:0000256" key="3">
    <source>
        <dbReference type="ARBA" id="ARBA00022475"/>
    </source>
</evidence>
<dbReference type="SUPFAM" id="SSF161098">
    <property type="entry name" value="MetI-like"/>
    <property type="match status" value="1"/>
</dbReference>
<dbReference type="InterPro" id="IPR035906">
    <property type="entry name" value="MetI-like_sf"/>
</dbReference>
<dbReference type="Gene3D" id="1.10.3720.10">
    <property type="entry name" value="MetI-like"/>
    <property type="match status" value="1"/>
</dbReference>
<accession>A0A248TP72</accession>
<evidence type="ECO:0000256" key="5">
    <source>
        <dbReference type="ARBA" id="ARBA00022989"/>
    </source>
</evidence>
<evidence type="ECO:0000259" key="8">
    <source>
        <dbReference type="PROSITE" id="PS50928"/>
    </source>
</evidence>
<keyword evidence="2 7" id="KW-0813">Transport</keyword>
<dbReference type="AlphaFoldDB" id="A0A248TP72"/>
<dbReference type="OrthoDB" id="9773683at2"/>
<dbReference type="Proteomes" id="UP000215137">
    <property type="component" value="Chromosome"/>
</dbReference>
<keyword evidence="4 7" id="KW-0812">Transmembrane</keyword>